<dbReference type="Proteomes" id="UP000009183">
    <property type="component" value="Chromosome 12"/>
</dbReference>
<dbReference type="InParanoid" id="F6H1R7"/>
<keyword evidence="2" id="KW-1185">Reference proteome</keyword>
<dbReference type="PaxDb" id="29760-VIT_12s0055g00440.t01"/>
<evidence type="ECO:0000313" key="1">
    <source>
        <dbReference type="EMBL" id="CCB46136.1"/>
    </source>
</evidence>
<sequence length="42" mass="4612">MREKTDLKRLATINGWAGIAKGLVQLLGVERHCICLTETTTA</sequence>
<name>F6H1R7_VITVI</name>
<gene>
    <name evidence="1" type="ordered locus">VIT_12s0055g00440</name>
</gene>
<evidence type="ECO:0000313" key="2">
    <source>
        <dbReference type="Proteomes" id="UP000009183"/>
    </source>
</evidence>
<protein>
    <submittedName>
        <fullName evidence="1">Uncharacterized protein</fullName>
    </submittedName>
</protein>
<dbReference type="EMBL" id="FN595228">
    <property type="protein sequence ID" value="CCB46136.1"/>
    <property type="molecule type" value="Genomic_DNA"/>
</dbReference>
<reference evidence="2" key="1">
    <citation type="journal article" date="2007" name="Nature">
        <title>The grapevine genome sequence suggests ancestral hexaploidization in major angiosperm phyla.</title>
        <authorList>
            <consortium name="The French-Italian Public Consortium for Grapevine Genome Characterization."/>
            <person name="Jaillon O."/>
            <person name="Aury J.-M."/>
            <person name="Noel B."/>
            <person name="Policriti A."/>
            <person name="Clepet C."/>
            <person name="Casagrande A."/>
            <person name="Choisne N."/>
            <person name="Aubourg S."/>
            <person name="Vitulo N."/>
            <person name="Jubin C."/>
            <person name="Vezzi A."/>
            <person name="Legeai F."/>
            <person name="Hugueney P."/>
            <person name="Dasilva C."/>
            <person name="Horner D."/>
            <person name="Mica E."/>
            <person name="Jublot D."/>
            <person name="Poulain J."/>
            <person name="Bruyere C."/>
            <person name="Billault A."/>
            <person name="Segurens B."/>
            <person name="Gouyvenoux M."/>
            <person name="Ugarte E."/>
            <person name="Cattonaro F."/>
            <person name="Anthouard V."/>
            <person name="Vico V."/>
            <person name="Del Fabbro C."/>
            <person name="Alaux M."/>
            <person name="Di Gaspero G."/>
            <person name="Dumas V."/>
            <person name="Felice N."/>
            <person name="Paillard S."/>
            <person name="Juman I."/>
            <person name="Moroldo M."/>
            <person name="Scalabrin S."/>
            <person name="Canaguier A."/>
            <person name="Le Clainche I."/>
            <person name="Malacrida G."/>
            <person name="Durand E."/>
            <person name="Pesole G."/>
            <person name="Laucou V."/>
            <person name="Chatelet P."/>
            <person name="Merdinoglu D."/>
            <person name="Delledonne M."/>
            <person name="Pezzotti M."/>
            <person name="Lecharny A."/>
            <person name="Scarpelli C."/>
            <person name="Artiguenave F."/>
            <person name="Pe M.E."/>
            <person name="Valle G."/>
            <person name="Morgante M."/>
            <person name="Caboche M."/>
            <person name="Adam-Blondon A.-F."/>
            <person name="Weissenbach J."/>
            <person name="Quetier F."/>
            <person name="Wincker P."/>
        </authorList>
    </citation>
    <scope>NUCLEOTIDE SEQUENCE [LARGE SCALE GENOMIC DNA]</scope>
    <source>
        <strain evidence="2">cv. Pinot noir / PN40024</strain>
    </source>
</reference>
<accession>F6H1R7</accession>
<proteinExistence type="predicted"/>
<dbReference type="AlphaFoldDB" id="F6H1R7"/>
<organism evidence="1 2">
    <name type="scientific">Vitis vinifera</name>
    <name type="common">Grape</name>
    <dbReference type="NCBI Taxonomy" id="29760"/>
    <lineage>
        <taxon>Eukaryota</taxon>
        <taxon>Viridiplantae</taxon>
        <taxon>Streptophyta</taxon>
        <taxon>Embryophyta</taxon>
        <taxon>Tracheophyta</taxon>
        <taxon>Spermatophyta</taxon>
        <taxon>Magnoliopsida</taxon>
        <taxon>eudicotyledons</taxon>
        <taxon>Gunneridae</taxon>
        <taxon>Pentapetalae</taxon>
        <taxon>rosids</taxon>
        <taxon>Vitales</taxon>
        <taxon>Vitaceae</taxon>
        <taxon>Viteae</taxon>
        <taxon>Vitis</taxon>
    </lineage>
</organism>
<dbReference type="HOGENOM" id="CLU_3261566_0_0_1"/>